<gene>
    <name evidence="2" type="ORF">DY240_03755</name>
</gene>
<organism evidence="2 3">
    <name type="scientific">Jiangella rhizosphaerae</name>
    <dbReference type="NCBI Taxonomy" id="2293569"/>
    <lineage>
        <taxon>Bacteria</taxon>
        <taxon>Bacillati</taxon>
        <taxon>Actinomycetota</taxon>
        <taxon>Actinomycetes</taxon>
        <taxon>Jiangellales</taxon>
        <taxon>Jiangellaceae</taxon>
        <taxon>Jiangella</taxon>
    </lineage>
</organism>
<sequence>MKIREHHKGTATAGDPGELLAAIPHLMGFHPQSSIVVVHVDLEDRRTGTLLRLDLPGAGDDEGYARQLAKRIEYGQPDGVILVCYGDREAPPGAGGAPPGAGGAPPGHPSDRAASSRRGVPHQALIELIVGELAGGPVKVLGTAYVDGGRWWTYDCDHPGCCPADGVPLPDPGMGAAADVAARAALAGRRTLSSRRELEDSLRGLSGADEKAMAGVFERVDRELAAEALADGVEVVRGRTLALARLLLARSAEGRLELADDDVARLSLGAADLLVRDRFIALDGADPAAWLGLLTALARRTPDARAAAVCSVVAWVAYQQGDGAVANVALDRVLSVDPRHTMALLLRDCLDSQVSPGHIAALTREAVDAAERARREVSAAGAA</sequence>
<reference evidence="2 3" key="1">
    <citation type="submission" date="2018-09" db="EMBL/GenBank/DDBJ databases">
        <title>Isolation, diversity and antifungal activity of actinobacteria from wheat.</title>
        <authorList>
            <person name="Han C."/>
        </authorList>
    </citation>
    <scope>NUCLEOTIDE SEQUENCE [LARGE SCALE GENOMIC DNA]</scope>
    <source>
        <strain evidence="2 3">NEAU-YY265</strain>
    </source>
</reference>
<evidence type="ECO:0000313" key="3">
    <source>
        <dbReference type="Proteomes" id="UP000284057"/>
    </source>
</evidence>
<evidence type="ECO:0000256" key="1">
    <source>
        <dbReference type="SAM" id="MobiDB-lite"/>
    </source>
</evidence>
<dbReference type="RefSeq" id="WP_119658626.1">
    <property type="nucleotide sequence ID" value="NZ_QUAL01000035.1"/>
</dbReference>
<dbReference type="InterPro" id="IPR025447">
    <property type="entry name" value="DUF4192"/>
</dbReference>
<accession>A0A418KW20</accession>
<dbReference type="OrthoDB" id="3264463at2"/>
<keyword evidence="3" id="KW-1185">Reference proteome</keyword>
<dbReference type="EMBL" id="QUAL01000035">
    <property type="protein sequence ID" value="RIQ34134.1"/>
    <property type="molecule type" value="Genomic_DNA"/>
</dbReference>
<proteinExistence type="predicted"/>
<feature type="compositionally biased region" description="Gly residues" evidence="1">
    <location>
        <begin position="93"/>
        <end position="105"/>
    </location>
</feature>
<evidence type="ECO:0000313" key="2">
    <source>
        <dbReference type="EMBL" id="RIQ34134.1"/>
    </source>
</evidence>
<comment type="caution">
    <text evidence="2">The sequence shown here is derived from an EMBL/GenBank/DDBJ whole genome shotgun (WGS) entry which is preliminary data.</text>
</comment>
<name>A0A418KW20_9ACTN</name>
<dbReference type="Pfam" id="PF13830">
    <property type="entry name" value="DUF4192"/>
    <property type="match status" value="1"/>
</dbReference>
<feature type="region of interest" description="Disordered" evidence="1">
    <location>
        <begin position="91"/>
        <end position="118"/>
    </location>
</feature>
<dbReference type="Proteomes" id="UP000284057">
    <property type="component" value="Unassembled WGS sequence"/>
</dbReference>
<dbReference type="AlphaFoldDB" id="A0A418KW20"/>
<protein>
    <submittedName>
        <fullName evidence="2">DUF4192 domain-containing protein</fullName>
    </submittedName>
</protein>